<dbReference type="AlphaFoldDB" id="A0A150H3X5"/>
<comment type="similarity">
    <text evidence="2">Belongs to the TMCO1 family.</text>
</comment>
<keyword evidence="9 14" id="KW-1133">Transmembrane helix</keyword>
<protein>
    <submittedName>
        <fullName evidence="15">Uncharacterized protein</fullName>
    </submittedName>
</protein>
<dbReference type="SMART" id="SM01415">
    <property type="entry name" value="DUF106"/>
    <property type="match status" value="1"/>
</dbReference>
<evidence type="ECO:0000256" key="10">
    <source>
        <dbReference type="ARBA" id="ARBA00023054"/>
    </source>
</evidence>
<keyword evidence="4" id="KW-0109">Calcium transport</keyword>
<keyword evidence="11" id="KW-0406">Ion transport</keyword>
<dbReference type="GO" id="GO:0005262">
    <property type="term" value="F:calcium channel activity"/>
    <property type="evidence" value="ECO:0007669"/>
    <property type="project" value="UniProtKB-KW"/>
</dbReference>
<evidence type="ECO:0000256" key="2">
    <source>
        <dbReference type="ARBA" id="ARBA00006537"/>
    </source>
</evidence>
<keyword evidence="5" id="KW-0107">Calcium channel</keyword>
<evidence type="ECO:0000256" key="14">
    <source>
        <dbReference type="SAM" id="Phobius"/>
    </source>
</evidence>
<keyword evidence="6 14" id="KW-0812">Transmembrane</keyword>
<evidence type="ECO:0000256" key="4">
    <source>
        <dbReference type="ARBA" id="ARBA00022568"/>
    </source>
</evidence>
<evidence type="ECO:0000256" key="9">
    <source>
        <dbReference type="ARBA" id="ARBA00022989"/>
    </source>
</evidence>
<keyword evidence="13" id="KW-0407">Ion channel</keyword>
<dbReference type="GO" id="GO:0032469">
    <property type="term" value="P:endoplasmic reticulum calcium ion homeostasis"/>
    <property type="evidence" value="ECO:0007669"/>
    <property type="project" value="InterPro"/>
</dbReference>
<dbReference type="GO" id="GO:0005789">
    <property type="term" value="C:endoplasmic reticulum membrane"/>
    <property type="evidence" value="ECO:0007669"/>
    <property type="project" value="UniProtKB-SubCell"/>
</dbReference>
<evidence type="ECO:0000256" key="1">
    <source>
        <dbReference type="ARBA" id="ARBA00004477"/>
    </source>
</evidence>
<organism evidence="15 16">
    <name type="scientific">Gonium pectorale</name>
    <name type="common">Green alga</name>
    <dbReference type="NCBI Taxonomy" id="33097"/>
    <lineage>
        <taxon>Eukaryota</taxon>
        <taxon>Viridiplantae</taxon>
        <taxon>Chlorophyta</taxon>
        <taxon>core chlorophytes</taxon>
        <taxon>Chlorophyceae</taxon>
        <taxon>CS clade</taxon>
        <taxon>Chlamydomonadales</taxon>
        <taxon>Volvocaceae</taxon>
        <taxon>Gonium</taxon>
    </lineage>
</organism>
<evidence type="ECO:0000313" key="15">
    <source>
        <dbReference type="EMBL" id="KXZ56763.1"/>
    </source>
</evidence>
<sequence length="193" mass="21507">MAGVVVPPSVAIVGLSCFVILLVEVLTVLLVYSSSGFKRLVADIERSSKELDRLQAAGAAATTPAQKKRERTLEVQLAYMSRDFYFYRMRQYVIMSACLFTMFYVLRTWYLGKSVAVLPFAPMFPFSKLAHQWLESPAATDCSFMFLYVVCNLGIKPNLAKLMGTVLPPSVQKATDMQSMTSRFSKLTTGKLA</sequence>
<evidence type="ECO:0000256" key="12">
    <source>
        <dbReference type="ARBA" id="ARBA00023136"/>
    </source>
</evidence>
<keyword evidence="16" id="KW-1185">Reference proteome</keyword>
<comment type="caution">
    <text evidence="15">The sequence shown here is derived from an EMBL/GenBank/DDBJ whole genome shotgun (WGS) entry which is preliminary data.</text>
</comment>
<name>A0A150H3X5_GONPE</name>
<dbReference type="STRING" id="33097.A0A150H3X5"/>
<evidence type="ECO:0000256" key="6">
    <source>
        <dbReference type="ARBA" id="ARBA00022692"/>
    </source>
</evidence>
<reference evidence="16" key="1">
    <citation type="journal article" date="2016" name="Nat. Commun.">
        <title>The Gonium pectorale genome demonstrates co-option of cell cycle regulation during the evolution of multicellularity.</title>
        <authorList>
            <person name="Hanschen E.R."/>
            <person name="Marriage T.N."/>
            <person name="Ferris P.J."/>
            <person name="Hamaji T."/>
            <person name="Toyoda A."/>
            <person name="Fujiyama A."/>
            <person name="Neme R."/>
            <person name="Noguchi H."/>
            <person name="Minakuchi Y."/>
            <person name="Suzuki M."/>
            <person name="Kawai-Toyooka H."/>
            <person name="Smith D.R."/>
            <person name="Sparks H."/>
            <person name="Anderson J."/>
            <person name="Bakaric R."/>
            <person name="Luria V."/>
            <person name="Karger A."/>
            <person name="Kirschner M.W."/>
            <person name="Durand P.M."/>
            <person name="Michod R.E."/>
            <person name="Nozaki H."/>
            <person name="Olson B.J."/>
        </authorList>
    </citation>
    <scope>NUCLEOTIDE SEQUENCE [LARGE SCALE GENOMIC DNA]</scope>
    <source>
        <strain evidence="16">NIES-2863</strain>
    </source>
</reference>
<feature type="transmembrane region" description="Helical" evidence="14">
    <location>
        <begin position="92"/>
        <end position="112"/>
    </location>
</feature>
<evidence type="ECO:0000256" key="11">
    <source>
        <dbReference type="ARBA" id="ARBA00023065"/>
    </source>
</evidence>
<evidence type="ECO:0000313" key="16">
    <source>
        <dbReference type="Proteomes" id="UP000075714"/>
    </source>
</evidence>
<keyword evidence="3" id="KW-0813">Transport</keyword>
<evidence type="ECO:0000256" key="5">
    <source>
        <dbReference type="ARBA" id="ARBA00022673"/>
    </source>
</evidence>
<dbReference type="InterPro" id="IPR002809">
    <property type="entry name" value="EMC3/TMCO1"/>
</dbReference>
<dbReference type="Proteomes" id="UP000075714">
    <property type="component" value="Unassembled WGS sequence"/>
</dbReference>
<dbReference type="InterPro" id="IPR008559">
    <property type="entry name" value="TMCO1"/>
</dbReference>
<keyword evidence="12 14" id="KW-0472">Membrane</keyword>
<dbReference type="Pfam" id="PF01956">
    <property type="entry name" value="EMC3_TMCO1"/>
    <property type="match status" value="1"/>
</dbReference>
<comment type="subcellular location">
    <subcellularLocation>
        <location evidence="1">Endoplasmic reticulum membrane</location>
        <topology evidence="1">Multi-pass membrane protein</topology>
    </subcellularLocation>
</comment>
<dbReference type="PANTHER" id="PTHR20917">
    <property type="entry name" value="PNAS-RELATED"/>
    <property type="match status" value="1"/>
</dbReference>
<keyword evidence="7" id="KW-0256">Endoplasmic reticulum</keyword>
<evidence type="ECO:0000256" key="7">
    <source>
        <dbReference type="ARBA" id="ARBA00022824"/>
    </source>
</evidence>
<feature type="transmembrane region" description="Helical" evidence="14">
    <location>
        <begin position="12"/>
        <end position="32"/>
    </location>
</feature>
<gene>
    <name evidence="15" type="ORF">GPECTOR_1g688</name>
</gene>
<dbReference type="EMBL" id="LSYV01000002">
    <property type="protein sequence ID" value="KXZ56763.1"/>
    <property type="molecule type" value="Genomic_DNA"/>
</dbReference>
<evidence type="ECO:0000256" key="3">
    <source>
        <dbReference type="ARBA" id="ARBA00022448"/>
    </source>
</evidence>
<proteinExistence type="inferred from homology"/>
<feature type="transmembrane region" description="Helical" evidence="14">
    <location>
        <begin position="132"/>
        <end position="155"/>
    </location>
</feature>
<dbReference type="OrthoDB" id="342726at2759"/>
<dbReference type="PANTHER" id="PTHR20917:SF0">
    <property type="entry name" value="CALCIUM LOAD-ACTIVATED CALCIUM CHANNEL"/>
    <property type="match status" value="1"/>
</dbReference>
<accession>A0A150H3X5</accession>
<evidence type="ECO:0000256" key="13">
    <source>
        <dbReference type="ARBA" id="ARBA00023303"/>
    </source>
</evidence>
<keyword evidence="8" id="KW-0106">Calcium</keyword>
<evidence type="ECO:0000256" key="8">
    <source>
        <dbReference type="ARBA" id="ARBA00022837"/>
    </source>
</evidence>
<keyword evidence="10" id="KW-0175">Coiled coil</keyword>